<feature type="domain" description="C2 tensin-type" evidence="28">
    <location>
        <begin position="550"/>
        <end position="688"/>
    </location>
</feature>
<dbReference type="PROSITE" id="PS51182">
    <property type="entry name" value="C2_TENSIN"/>
    <property type="match status" value="1"/>
</dbReference>
<comment type="caution">
    <text evidence="29">The sequence shown here is derived from an EMBL/GenBank/DDBJ whole genome shotgun (WGS) entry which is preliminary data.</text>
</comment>
<dbReference type="GO" id="GO:0072318">
    <property type="term" value="P:clathrin coat disassembly"/>
    <property type="evidence" value="ECO:0007669"/>
    <property type="project" value="TreeGrafter"/>
</dbReference>
<dbReference type="CDD" id="cd14036">
    <property type="entry name" value="STKc_GAK"/>
    <property type="match status" value="1"/>
</dbReference>
<evidence type="ECO:0000256" key="18">
    <source>
        <dbReference type="ARBA" id="ARBA00023306"/>
    </source>
</evidence>
<evidence type="ECO:0000256" key="3">
    <source>
        <dbReference type="ARBA" id="ARBA00004556"/>
    </source>
</evidence>
<gene>
    <name evidence="29" type="primary">Gak_0</name>
    <name evidence="29" type="ORF">ORIORI_R02742</name>
</gene>
<keyword evidence="17" id="KW-0333">Golgi apparatus</keyword>
<dbReference type="InterPro" id="IPR036869">
    <property type="entry name" value="J_dom_sf"/>
</dbReference>
<feature type="non-terminal residue" evidence="29">
    <location>
        <position position="1291"/>
    </location>
</feature>
<dbReference type="Proteomes" id="UP000534407">
    <property type="component" value="Unassembled WGS sequence"/>
</dbReference>
<feature type="compositionally biased region" description="Acidic residues" evidence="25">
    <location>
        <begin position="804"/>
        <end position="815"/>
    </location>
</feature>
<keyword evidence="13 29" id="KW-0418">Kinase</keyword>
<comment type="subcellular location">
    <subcellularLocation>
        <location evidence="2">Cell junction</location>
        <location evidence="2">Focal adhesion</location>
    </subcellularLocation>
    <subcellularLocation>
        <location evidence="3">Cytoplasm</location>
        <location evidence="3">Perinuclear region</location>
    </subcellularLocation>
    <subcellularLocation>
        <location evidence="1">Cytoplasmic vesicle</location>
        <location evidence="1">Clathrin-coated vesicle</location>
    </subcellularLocation>
    <subcellularLocation>
        <location evidence="4">Golgi apparatus</location>
        <location evidence="4">trans-Golgi network</location>
    </subcellularLocation>
</comment>
<evidence type="ECO:0000256" key="14">
    <source>
        <dbReference type="ARBA" id="ARBA00022840"/>
    </source>
</evidence>
<evidence type="ECO:0000256" key="15">
    <source>
        <dbReference type="ARBA" id="ARBA00022949"/>
    </source>
</evidence>
<reference evidence="29 30" key="1">
    <citation type="submission" date="2019-09" db="EMBL/GenBank/DDBJ databases">
        <title>Bird 10,000 Genomes (B10K) Project - Family phase.</title>
        <authorList>
            <person name="Zhang G."/>
        </authorList>
    </citation>
    <scope>NUCLEOTIDE SEQUENCE [LARGE SCALE GENOMIC DNA]</scope>
    <source>
        <strain evidence="29">B10K-DU-002-24</strain>
        <tissue evidence="29">Muscle</tissue>
    </source>
</reference>
<evidence type="ECO:0000256" key="19">
    <source>
        <dbReference type="ARBA" id="ARBA00023329"/>
    </source>
</evidence>
<comment type="function">
    <text evidence="22">Associates with cyclin G and CDK5. Seems to act as an auxilin homolog that is involved in the uncoating of clathrin-coated vesicles by Hsc70 in non-neuronal cells. Expression oscillates slightly during the cell cycle, peaking at G1. May play a role in clathrin-mediated endocytosis and intracellular trafficking, and in the dynamics of clathrin assembly/disassembly.</text>
</comment>
<organism evidence="29 30">
    <name type="scientific">Oriolus oriolus</name>
    <name type="common">Eurasian golden oriole</name>
    <name type="synonym">Coracias oriolus</name>
    <dbReference type="NCBI Taxonomy" id="181099"/>
    <lineage>
        <taxon>Eukaryota</taxon>
        <taxon>Metazoa</taxon>
        <taxon>Chordata</taxon>
        <taxon>Craniata</taxon>
        <taxon>Vertebrata</taxon>
        <taxon>Euteleostomi</taxon>
        <taxon>Archelosauria</taxon>
        <taxon>Archosauria</taxon>
        <taxon>Dinosauria</taxon>
        <taxon>Saurischia</taxon>
        <taxon>Theropoda</taxon>
        <taxon>Coelurosauria</taxon>
        <taxon>Aves</taxon>
        <taxon>Neognathae</taxon>
        <taxon>Neoaves</taxon>
        <taxon>Telluraves</taxon>
        <taxon>Australaves</taxon>
        <taxon>Passeriformes</taxon>
        <taxon>Corvoidea</taxon>
        <taxon>Corvidae</taxon>
        <taxon>Oriolus</taxon>
    </lineage>
</organism>
<evidence type="ECO:0000256" key="1">
    <source>
        <dbReference type="ARBA" id="ARBA00004132"/>
    </source>
</evidence>
<feature type="region of interest" description="Disordered" evidence="25">
    <location>
        <begin position="1084"/>
        <end position="1157"/>
    </location>
</feature>
<dbReference type="SUPFAM" id="SSF49562">
    <property type="entry name" value="C2 domain (Calcium/lipid-binding domain, CaLB)"/>
    <property type="match status" value="1"/>
</dbReference>
<keyword evidence="15" id="KW-0965">Cell junction</keyword>
<evidence type="ECO:0000256" key="22">
    <source>
        <dbReference type="ARBA" id="ARBA00054326"/>
    </source>
</evidence>
<comment type="similarity">
    <text evidence="5">Belongs to the protein kinase superfamily. AGC Ser/Thr protein kinase family. PKC subfamily.</text>
</comment>
<dbReference type="FunFam" id="2.60.40.1110:FF:000001">
    <property type="entry name" value="cyclin-G-associated kinase isoform X2"/>
    <property type="match status" value="1"/>
</dbReference>
<evidence type="ECO:0000259" key="26">
    <source>
        <dbReference type="PROSITE" id="PS50011"/>
    </source>
</evidence>
<dbReference type="SUPFAM" id="SSF46565">
    <property type="entry name" value="Chaperone J-domain"/>
    <property type="match status" value="1"/>
</dbReference>
<dbReference type="InterPro" id="IPR014020">
    <property type="entry name" value="Tensin_C2-dom"/>
</dbReference>
<dbReference type="PANTHER" id="PTHR23172">
    <property type="entry name" value="AUXILIN/CYCLIN G-ASSOCIATED KINASE-RELATED"/>
    <property type="match status" value="1"/>
</dbReference>
<evidence type="ECO:0000256" key="20">
    <source>
        <dbReference type="ARBA" id="ARBA00047899"/>
    </source>
</evidence>
<dbReference type="PROSITE" id="PS00108">
    <property type="entry name" value="PROTEIN_KINASE_ST"/>
    <property type="match status" value="1"/>
</dbReference>
<name>A0A7L1PBN3_ORIOR</name>
<dbReference type="Gene3D" id="1.10.287.110">
    <property type="entry name" value="DnaJ domain"/>
    <property type="match status" value="1"/>
</dbReference>
<feature type="compositionally biased region" description="Polar residues" evidence="25">
    <location>
        <begin position="757"/>
        <end position="774"/>
    </location>
</feature>
<dbReference type="EC" id="2.7.11.1" evidence="6"/>
<evidence type="ECO:0000256" key="12">
    <source>
        <dbReference type="ARBA" id="ARBA00022741"/>
    </source>
</evidence>
<dbReference type="GO" id="GO:0005794">
    <property type="term" value="C:Golgi apparatus"/>
    <property type="evidence" value="ECO:0007669"/>
    <property type="project" value="UniProtKB-SubCell"/>
</dbReference>
<sequence>MSLFQSALDFLAGPGSLGAASRDQNDFVGQTVEMGEMKLRIKRVIAEGGFAFVYEAQDLGSGKDYALKRLLSNEEEKNKAIIQEVCFMKKLSGHPNIVQFCSAASIGKEESDTGQGEFLLLTELCKGQLVEFLKKVESKGPISCDTVLKIFYQTCRAVQHMHKQKPPIIHRDLKVENLLISNQGTIKLCDFGSATTIAYYPDYNWSAQKRALVEEEITRNTTPMYRTPEMIDLYSNFPIGEKQDIWALGCILYLLCFRQHPFEDGAKLRIVNGKYVIPQNDTRYSVFHDLIRSTLKVNPEERLSITELVNQLQEIAAARNVNPKSPITELLEQNGGYGNNAQPRTSVTSVSQSSKPAGQFNNLYNAGLAVAECDQTYGGFFDILRGGTERFFTNIKDTSSKVIQSVAKVDEKKEEMYQACNSASENHCVVFILCIVFYFESLLCLTVSECGWPARRAPNLQNLYSICKNMHLWLKQDQKNVCIVHCLDGRAASAVVVCSFLCFCRLFTTAEAAVYMFSMKRCPPGIWPSHKRYIEYMCDMMAEEPIIPHSKPILVRSIVMTPVPLFSKQRNGCRPFCEVYVGDERVTTTSQEYDKMKEFKIEDGKAVIPLGITVQGDVLIVIYHARSTLGGRLQAKMASMKMFQIQFHTGFVPRNATTVKFAKYDLDACDIQEKYPDLFQVNLEVEVEPRDRPSCEQPPWDNMNIKGLNPKILFSTREEQQEILSKFGKPELPRQPGSTAQYEAEASQLEQSSESAPTDTESPHSSSTDANNFFHSLDWKEGKTPESGIEDNSSKNDPVQLSDDREESDPSDEEFPAFPDEGSAAIVDEKDSTPEGELLFETSFEAPSAPLQKSLPEENVDLLGLDSDISVEQKQPISETNSSSSNADLLNNLFVSSVSQVSEPTGDLLGQGTDFFFSSQCPAATPGTSSAAAMSSADPFDPFTMSSSSENQALSGPDLFGDFLNPTSTSTANTVPSTQSSLPPSSSSDFLNLGSLTPEPAKISSSTSHPDLLSGWDSWADSSTTSNVASPQLKPVCEGQAFTTGSQSSVSSGLSFSQAKSQNFDPFADLANLGSGLPGSSTGGLLGSGFSQKTAPSQKLGNQWQKSAKTQSTSWQSQTKSSTAAKPNYTVNLSVIGGREERGVRTPSFGQKPKVSENDFEDLLSNQGFSAKSDKKGPKTIAEMRKQEMSKDMDPLKLKILEWIEGKERNIRALISTLHTVLWEGENKWKPVSMADLVTPEQVKKYYRRAVLVVHPDKATGQPYEQYAKMIFMELNDAWSEFENQGSKSLF</sequence>
<evidence type="ECO:0000256" key="5">
    <source>
        <dbReference type="ARBA" id="ARBA00005490"/>
    </source>
</evidence>
<dbReference type="InterPro" id="IPR035892">
    <property type="entry name" value="C2_domain_sf"/>
</dbReference>
<dbReference type="Pfam" id="PF10409">
    <property type="entry name" value="PTEN_C2"/>
    <property type="match status" value="1"/>
</dbReference>
<evidence type="ECO:0000256" key="11">
    <source>
        <dbReference type="ARBA" id="ARBA00022679"/>
    </source>
</evidence>
<evidence type="ECO:0000256" key="2">
    <source>
        <dbReference type="ARBA" id="ARBA00004246"/>
    </source>
</evidence>
<feature type="domain" description="Protein kinase" evidence="26">
    <location>
        <begin position="39"/>
        <end position="316"/>
    </location>
</feature>
<feature type="compositionally biased region" description="Low complexity" evidence="25">
    <location>
        <begin position="1105"/>
        <end position="1125"/>
    </location>
</feature>
<evidence type="ECO:0000259" key="28">
    <source>
        <dbReference type="PROSITE" id="PS51182"/>
    </source>
</evidence>
<dbReference type="GO" id="GO:0004674">
    <property type="term" value="F:protein serine/threonine kinase activity"/>
    <property type="evidence" value="ECO:0007669"/>
    <property type="project" value="UniProtKB-KW"/>
</dbReference>
<evidence type="ECO:0000256" key="16">
    <source>
        <dbReference type="ARBA" id="ARBA00022990"/>
    </source>
</evidence>
<dbReference type="GO" id="GO:0005925">
    <property type="term" value="C:focal adhesion"/>
    <property type="evidence" value="ECO:0007669"/>
    <property type="project" value="UniProtKB-SubCell"/>
</dbReference>
<dbReference type="Gene3D" id="1.10.510.10">
    <property type="entry name" value="Transferase(Phosphotransferase) domain 1"/>
    <property type="match status" value="1"/>
</dbReference>
<comment type="catalytic activity">
    <reaction evidence="21">
        <text>L-seryl-[protein] + ATP = O-phospho-L-seryl-[protein] + ADP + H(+)</text>
        <dbReference type="Rhea" id="RHEA:17989"/>
        <dbReference type="Rhea" id="RHEA-COMP:9863"/>
        <dbReference type="Rhea" id="RHEA-COMP:11604"/>
        <dbReference type="ChEBI" id="CHEBI:15378"/>
        <dbReference type="ChEBI" id="CHEBI:29999"/>
        <dbReference type="ChEBI" id="CHEBI:30616"/>
        <dbReference type="ChEBI" id="CHEBI:83421"/>
        <dbReference type="ChEBI" id="CHEBI:456216"/>
        <dbReference type="EC" id="2.7.11.1"/>
    </reaction>
</comment>
<evidence type="ECO:0000256" key="21">
    <source>
        <dbReference type="ARBA" id="ARBA00048679"/>
    </source>
</evidence>
<keyword evidence="18" id="KW-0131">Cell cycle</keyword>
<evidence type="ECO:0000256" key="13">
    <source>
        <dbReference type="ARBA" id="ARBA00022777"/>
    </source>
</evidence>
<evidence type="ECO:0000313" key="30">
    <source>
        <dbReference type="Proteomes" id="UP000534407"/>
    </source>
</evidence>
<feature type="domain" description="J" evidence="27">
    <location>
        <begin position="1227"/>
        <end position="1291"/>
    </location>
</feature>
<feature type="region of interest" description="Disordered" evidence="25">
    <location>
        <begin position="943"/>
        <end position="994"/>
    </location>
</feature>
<evidence type="ECO:0000256" key="4">
    <source>
        <dbReference type="ARBA" id="ARBA00004601"/>
    </source>
</evidence>
<dbReference type="PROSITE" id="PS50076">
    <property type="entry name" value="DNAJ_2"/>
    <property type="match status" value="1"/>
</dbReference>
<feature type="non-terminal residue" evidence="29">
    <location>
        <position position="1"/>
    </location>
</feature>
<evidence type="ECO:0000259" key="27">
    <source>
        <dbReference type="PROSITE" id="PS50076"/>
    </source>
</evidence>
<evidence type="ECO:0000313" key="29">
    <source>
        <dbReference type="EMBL" id="NXO09030.1"/>
    </source>
</evidence>
<keyword evidence="10" id="KW-0597">Phosphoprotein</keyword>
<dbReference type="FunFam" id="1.10.510.10:FF:000228">
    <property type="entry name" value="cyclin-G-associated kinase isoform X1"/>
    <property type="match status" value="1"/>
</dbReference>
<keyword evidence="7" id="KW-0488">Methylation</keyword>
<keyword evidence="9" id="KW-0723">Serine/threonine-protein kinase</keyword>
<keyword evidence="12" id="KW-0547">Nucleotide-binding</keyword>
<dbReference type="GO" id="GO:0005524">
    <property type="term" value="F:ATP binding"/>
    <property type="evidence" value="ECO:0007669"/>
    <property type="project" value="UniProtKB-KW"/>
</dbReference>
<evidence type="ECO:0000256" key="24">
    <source>
        <dbReference type="ARBA" id="ARBA00076380"/>
    </source>
</evidence>
<dbReference type="InterPro" id="IPR008271">
    <property type="entry name" value="Ser/Thr_kinase_AS"/>
</dbReference>
<dbReference type="CDD" id="cd06257">
    <property type="entry name" value="DnaJ"/>
    <property type="match status" value="1"/>
</dbReference>
<accession>A0A7L1PBN3</accession>
<feature type="compositionally biased region" description="Low complexity" evidence="25">
    <location>
        <begin position="740"/>
        <end position="756"/>
    </location>
</feature>
<dbReference type="InterPro" id="IPR001623">
    <property type="entry name" value="DnaJ_domain"/>
</dbReference>
<dbReference type="SMART" id="SM01326">
    <property type="entry name" value="PTEN_C2"/>
    <property type="match status" value="1"/>
</dbReference>
<dbReference type="InterPro" id="IPR029021">
    <property type="entry name" value="Prot-tyrosine_phosphatase-like"/>
</dbReference>
<evidence type="ECO:0000256" key="6">
    <source>
        <dbReference type="ARBA" id="ARBA00012513"/>
    </source>
</evidence>
<evidence type="ECO:0000256" key="7">
    <source>
        <dbReference type="ARBA" id="ARBA00022481"/>
    </source>
</evidence>
<keyword evidence="30" id="KW-1185">Reference proteome</keyword>
<evidence type="ECO:0000256" key="8">
    <source>
        <dbReference type="ARBA" id="ARBA00022490"/>
    </source>
</evidence>
<dbReference type="GO" id="GO:0072583">
    <property type="term" value="P:clathrin-dependent endocytosis"/>
    <property type="evidence" value="ECO:0007669"/>
    <property type="project" value="TreeGrafter"/>
</dbReference>
<feature type="compositionally biased region" description="Polar residues" evidence="25">
    <location>
        <begin position="1090"/>
        <end position="1104"/>
    </location>
</feature>
<dbReference type="Gene3D" id="3.90.190.10">
    <property type="entry name" value="Protein tyrosine phosphatase superfamily"/>
    <property type="match status" value="1"/>
</dbReference>
<evidence type="ECO:0000256" key="9">
    <source>
        <dbReference type="ARBA" id="ARBA00022527"/>
    </source>
</evidence>
<feature type="compositionally biased region" description="Polar residues" evidence="25">
    <location>
        <begin position="944"/>
        <end position="954"/>
    </location>
</feature>
<comment type="catalytic activity">
    <reaction evidence="20">
        <text>L-threonyl-[protein] + ATP = O-phospho-L-threonyl-[protein] + ADP + H(+)</text>
        <dbReference type="Rhea" id="RHEA:46608"/>
        <dbReference type="Rhea" id="RHEA-COMP:11060"/>
        <dbReference type="Rhea" id="RHEA-COMP:11605"/>
        <dbReference type="ChEBI" id="CHEBI:15378"/>
        <dbReference type="ChEBI" id="CHEBI:30013"/>
        <dbReference type="ChEBI" id="CHEBI:30616"/>
        <dbReference type="ChEBI" id="CHEBI:61977"/>
        <dbReference type="ChEBI" id="CHEBI:456216"/>
        <dbReference type="EC" id="2.7.11.1"/>
    </reaction>
</comment>
<dbReference type="GO" id="GO:0030136">
    <property type="term" value="C:clathrin-coated vesicle"/>
    <property type="evidence" value="ECO:0007669"/>
    <property type="project" value="UniProtKB-SubCell"/>
</dbReference>
<dbReference type="Pfam" id="PF00069">
    <property type="entry name" value="Pkinase"/>
    <property type="match status" value="1"/>
</dbReference>
<dbReference type="FunFam" id="1.10.287.110:FF:000002">
    <property type="entry name" value="putative tyrosine-protein phosphatase auxilin isoform X2"/>
    <property type="match status" value="1"/>
</dbReference>
<keyword evidence="16" id="KW-0007">Acetylation</keyword>
<dbReference type="GO" id="GO:0048471">
    <property type="term" value="C:perinuclear region of cytoplasm"/>
    <property type="evidence" value="ECO:0007669"/>
    <property type="project" value="UniProtKB-SubCell"/>
</dbReference>
<protein>
    <recommendedName>
        <fullName evidence="23">Cyclin-G-associated kinase</fullName>
        <ecNumber evidence="6">2.7.11.1</ecNumber>
    </recommendedName>
    <alternativeName>
        <fullName evidence="24">DnaJ homolog subfamily C member 26</fullName>
    </alternativeName>
</protein>
<dbReference type="PANTHER" id="PTHR23172:SF34">
    <property type="entry name" value="CYCLIN-G-ASSOCIATED KINASE"/>
    <property type="match status" value="1"/>
</dbReference>
<dbReference type="EMBL" id="VXBT01003398">
    <property type="protein sequence ID" value="NXO09030.1"/>
    <property type="molecule type" value="Genomic_DNA"/>
</dbReference>
<dbReference type="SMART" id="SM00271">
    <property type="entry name" value="DnaJ"/>
    <property type="match status" value="1"/>
</dbReference>
<dbReference type="Gene3D" id="2.60.40.1110">
    <property type="match status" value="1"/>
</dbReference>
<keyword evidence="19" id="KW-0968">Cytoplasmic vesicle</keyword>
<evidence type="ECO:0000256" key="17">
    <source>
        <dbReference type="ARBA" id="ARBA00023034"/>
    </source>
</evidence>
<dbReference type="SUPFAM" id="SSF52799">
    <property type="entry name" value="(Phosphotyrosine protein) phosphatases II"/>
    <property type="match status" value="1"/>
</dbReference>
<evidence type="ECO:0000256" key="10">
    <source>
        <dbReference type="ARBA" id="ARBA00022553"/>
    </source>
</evidence>
<dbReference type="InterPro" id="IPR011009">
    <property type="entry name" value="Kinase-like_dom_sf"/>
</dbReference>
<dbReference type="PROSITE" id="PS50011">
    <property type="entry name" value="PROTEIN_KINASE_DOM"/>
    <property type="match status" value="1"/>
</dbReference>
<evidence type="ECO:0000256" key="23">
    <source>
        <dbReference type="ARBA" id="ARBA00068393"/>
    </source>
</evidence>
<keyword evidence="8" id="KW-0963">Cytoplasm</keyword>
<feature type="compositionally biased region" description="Polar residues" evidence="25">
    <location>
        <begin position="965"/>
        <end position="975"/>
    </location>
</feature>
<dbReference type="InterPro" id="IPR000719">
    <property type="entry name" value="Prot_kinase_dom"/>
</dbReference>
<evidence type="ECO:0000256" key="25">
    <source>
        <dbReference type="SAM" id="MobiDB-lite"/>
    </source>
</evidence>
<keyword evidence="11" id="KW-0808">Transferase</keyword>
<dbReference type="SUPFAM" id="SSF56112">
    <property type="entry name" value="Protein kinase-like (PK-like)"/>
    <property type="match status" value="1"/>
</dbReference>
<feature type="region of interest" description="Disordered" evidence="25">
    <location>
        <begin position="727"/>
        <end position="836"/>
    </location>
</feature>
<dbReference type="SMART" id="SM00220">
    <property type="entry name" value="S_TKc"/>
    <property type="match status" value="1"/>
</dbReference>
<keyword evidence="14" id="KW-0067">ATP-binding</keyword>
<feature type="compositionally biased region" description="Low complexity" evidence="25">
    <location>
        <begin position="976"/>
        <end position="988"/>
    </location>
</feature>
<dbReference type="GO" id="GO:0030276">
    <property type="term" value="F:clathrin binding"/>
    <property type="evidence" value="ECO:0007669"/>
    <property type="project" value="TreeGrafter"/>
</dbReference>
<proteinExistence type="inferred from homology"/>